<organism evidence="1">
    <name type="scientific">Arundo donax</name>
    <name type="common">Giant reed</name>
    <name type="synonym">Donax arundinaceus</name>
    <dbReference type="NCBI Taxonomy" id="35708"/>
    <lineage>
        <taxon>Eukaryota</taxon>
        <taxon>Viridiplantae</taxon>
        <taxon>Streptophyta</taxon>
        <taxon>Embryophyta</taxon>
        <taxon>Tracheophyta</taxon>
        <taxon>Spermatophyta</taxon>
        <taxon>Magnoliopsida</taxon>
        <taxon>Liliopsida</taxon>
        <taxon>Poales</taxon>
        <taxon>Poaceae</taxon>
        <taxon>PACMAD clade</taxon>
        <taxon>Arundinoideae</taxon>
        <taxon>Arundineae</taxon>
        <taxon>Arundo</taxon>
    </lineage>
</organism>
<name>A0A0A8ZF12_ARUDO</name>
<dbReference type="EMBL" id="GBRH01264438">
    <property type="protein sequence ID" value="JAD33457.1"/>
    <property type="molecule type" value="Transcribed_RNA"/>
</dbReference>
<evidence type="ECO:0000313" key="1">
    <source>
        <dbReference type="EMBL" id="JAD33457.1"/>
    </source>
</evidence>
<accession>A0A0A8ZF12</accession>
<reference evidence="1" key="1">
    <citation type="submission" date="2014-09" db="EMBL/GenBank/DDBJ databases">
        <authorList>
            <person name="Magalhaes I.L.F."/>
            <person name="Oliveira U."/>
            <person name="Santos F.R."/>
            <person name="Vidigal T.H.D.A."/>
            <person name="Brescovit A.D."/>
            <person name="Santos A.J."/>
        </authorList>
    </citation>
    <scope>NUCLEOTIDE SEQUENCE</scope>
    <source>
        <tissue evidence="1">Shoot tissue taken approximately 20 cm above the soil surface</tissue>
    </source>
</reference>
<proteinExistence type="predicted"/>
<sequence>MNSRVPMATQSWAQLHKIFLDRCPGACCLQRKRLCSLHARSCQAGSVTWERRSSKQQLGNSMGGWRPFIHC</sequence>
<reference evidence="1" key="2">
    <citation type="journal article" date="2015" name="Data Brief">
        <title>Shoot transcriptome of the giant reed, Arundo donax.</title>
        <authorList>
            <person name="Barrero R.A."/>
            <person name="Guerrero F.D."/>
            <person name="Moolhuijzen P."/>
            <person name="Goolsby J.A."/>
            <person name="Tidwell J."/>
            <person name="Bellgard S.E."/>
            <person name="Bellgard M.I."/>
        </authorList>
    </citation>
    <scope>NUCLEOTIDE SEQUENCE</scope>
    <source>
        <tissue evidence="1">Shoot tissue taken approximately 20 cm above the soil surface</tissue>
    </source>
</reference>
<protein>
    <submittedName>
        <fullName evidence="1">Uncharacterized protein</fullName>
    </submittedName>
</protein>
<dbReference type="AlphaFoldDB" id="A0A0A8ZF12"/>